<evidence type="ECO:0000313" key="3">
    <source>
        <dbReference type="Proteomes" id="UP001500034"/>
    </source>
</evidence>
<reference evidence="3" key="1">
    <citation type="journal article" date="2019" name="Int. J. Syst. Evol. Microbiol.">
        <title>The Global Catalogue of Microorganisms (GCM) 10K type strain sequencing project: providing services to taxonomists for standard genome sequencing and annotation.</title>
        <authorList>
            <consortium name="The Broad Institute Genomics Platform"/>
            <consortium name="The Broad Institute Genome Sequencing Center for Infectious Disease"/>
            <person name="Wu L."/>
            <person name="Ma J."/>
        </authorList>
    </citation>
    <scope>NUCLEOTIDE SEQUENCE [LARGE SCALE GENOMIC DNA]</scope>
    <source>
        <strain evidence="3">JCM 17027</strain>
    </source>
</reference>
<dbReference type="RefSeq" id="WP_345590392.1">
    <property type="nucleotide sequence ID" value="NZ_BAABCQ010000020.1"/>
</dbReference>
<accession>A0ABP7PF11</accession>
<protein>
    <submittedName>
        <fullName evidence="2">Uncharacterized protein</fullName>
    </submittedName>
</protein>
<keyword evidence="3" id="KW-1185">Reference proteome</keyword>
<name>A0ABP7PF11_9ACTN</name>
<evidence type="ECO:0000313" key="2">
    <source>
        <dbReference type="EMBL" id="GAA3964496.1"/>
    </source>
</evidence>
<proteinExistence type="predicted"/>
<sequence>MADGDAYRWGAVLREHPHPLRVLAGEDEKPDAARSEAAKRPRTVFVHRLGRTYRHLGTAKRRGTAYADAAAEVLPSCPRCRRGHGRWREFGG</sequence>
<gene>
    <name evidence="2" type="ORF">GCM10022384_15520</name>
</gene>
<feature type="region of interest" description="Disordered" evidence="1">
    <location>
        <begin position="20"/>
        <end position="40"/>
    </location>
</feature>
<organism evidence="2 3">
    <name type="scientific">Streptomyces marokkonensis</name>
    <dbReference type="NCBI Taxonomy" id="324855"/>
    <lineage>
        <taxon>Bacteria</taxon>
        <taxon>Bacillati</taxon>
        <taxon>Actinomycetota</taxon>
        <taxon>Actinomycetes</taxon>
        <taxon>Kitasatosporales</taxon>
        <taxon>Streptomycetaceae</taxon>
        <taxon>Streptomyces</taxon>
    </lineage>
</organism>
<evidence type="ECO:0000256" key="1">
    <source>
        <dbReference type="SAM" id="MobiDB-lite"/>
    </source>
</evidence>
<dbReference type="EMBL" id="BAABCQ010000020">
    <property type="protein sequence ID" value="GAA3964496.1"/>
    <property type="molecule type" value="Genomic_DNA"/>
</dbReference>
<comment type="caution">
    <text evidence="2">The sequence shown here is derived from an EMBL/GenBank/DDBJ whole genome shotgun (WGS) entry which is preliminary data.</text>
</comment>
<feature type="compositionally biased region" description="Basic and acidic residues" evidence="1">
    <location>
        <begin position="20"/>
        <end position="39"/>
    </location>
</feature>
<dbReference type="Proteomes" id="UP001500034">
    <property type="component" value="Unassembled WGS sequence"/>
</dbReference>